<organism evidence="2 3">
    <name type="scientific">Solidesulfovibrio carbinoliphilus subsp. oakridgensis</name>
    <dbReference type="NCBI Taxonomy" id="694327"/>
    <lineage>
        <taxon>Bacteria</taxon>
        <taxon>Pseudomonadati</taxon>
        <taxon>Thermodesulfobacteriota</taxon>
        <taxon>Desulfovibrionia</taxon>
        <taxon>Desulfovibrionales</taxon>
        <taxon>Desulfovibrionaceae</taxon>
        <taxon>Solidesulfovibrio</taxon>
    </lineage>
</organism>
<accession>G7QAR6</accession>
<evidence type="ECO:0000313" key="2">
    <source>
        <dbReference type="EMBL" id="EHJ49297.1"/>
    </source>
</evidence>
<proteinExistence type="predicted"/>
<feature type="region of interest" description="Disordered" evidence="1">
    <location>
        <begin position="1"/>
        <end position="21"/>
    </location>
</feature>
<sequence length="109" mass="11697">MRSRDNARTAAGRPPAGQEASMKRVCWLPALALAGLLAGCQAEKDTSWDYGRSFHAVFENQKLDPCAGDGSPVVGMPGEKAALAYDRYEKAEPPKEENPGGSILQFTSK</sequence>
<dbReference type="EMBL" id="CM001368">
    <property type="protein sequence ID" value="EHJ49297.1"/>
    <property type="molecule type" value="Genomic_DNA"/>
</dbReference>
<dbReference type="STRING" id="694327.DFW101_3298"/>
<dbReference type="eggNOG" id="ENOG5032AXS">
    <property type="taxonomic scope" value="Bacteria"/>
</dbReference>
<gene>
    <name evidence="2" type="ORF">DFW101_3298</name>
</gene>
<protein>
    <submittedName>
        <fullName evidence="2">Uncharacterized protein</fullName>
    </submittedName>
</protein>
<evidence type="ECO:0000313" key="3">
    <source>
        <dbReference type="Proteomes" id="UP000004662"/>
    </source>
</evidence>
<reference evidence="3" key="1">
    <citation type="journal article" date="2015" name="Genome Announc.">
        <title>High-Quality Draft Genome Sequence of Desulfovibrio carbinoliphilus FW-101-2B, an Organic Acid-Oxidizing Sulfate-Reducing Bacterium Isolated from Uranium(VI)-Contaminated Groundwater.</title>
        <authorList>
            <person name="Ramsay B.D."/>
            <person name="Hwang C."/>
            <person name="Woo H.L."/>
            <person name="Carroll S.L."/>
            <person name="Lucas S."/>
            <person name="Han J."/>
            <person name="Lapidus A.L."/>
            <person name="Cheng J.F."/>
            <person name="Goodwin L.A."/>
            <person name="Pitluck S."/>
            <person name="Peters L."/>
            <person name="Chertkov O."/>
            <person name="Held B."/>
            <person name="Detter J.C."/>
            <person name="Han C.S."/>
            <person name="Tapia R."/>
            <person name="Land M.L."/>
            <person name="Hauser L.J."/>
            <person name="Kyrpides N.C."/>
            <person name="Ivanova N.N."/>
            <person name="Mikhailova N."/>
            <person name="Pagani I."/>
            <person name="Woyke T."/>
            <person name="Arkin A.P."/>
            <person name="Dehal P."/>
            <person name="Chivian D."/>
            <person name="Criddle C.S."/>
            <person name="Wu W."/>
            <person name="Chakraborty R."/>
            <person name="Hazen T.C."/>
            <person name="Fields M.W."/>
        </authorList>
    </citation>
    <scope>NUCLEOTIDE SEQUENCE [LARGE SCALE GENOMIC DNA]</scope>
    <source>
        <strain evidence="3">FW-101-2B</strain>
    </source>
</reference>
<dbReference type="AlphaFoldDB" id="G7QAR6"/>
<dbReference type="HOGENOM" id="CLU_2179631_0_0_7"/>
<dbReference type="Proteomes" id="UP000004662">
    <property type="component" value="Chromosome"/>
</dbReference>
<name>G7QAR6_9BACT</name>
<keyword evidence="3" id="KW-1185">Reference proteome</keyword>
<evidence type="ECO:0000256" key="1">
    <source>
        <dbReference type="SAM" id="MobiDB-lite"/>
    </source>
</evidence>